<dbReference type="PATRIC" id="fig|1195236.3.peg.288"/>
<dbReference type="CDD" id="cd06225">
    <property type="entry name" value="HAMP"/>
    <property type="match status" value="1"/>
</dbReference>
<dbReference type="SUPFAM" id="SSF158472">
    <property type="entry name" value="HAMP domain-like"/>
    <property type="match status" value="1"/>
</dbReference>
<comment type="caution">
    <text evidence="15">The sequence shown here is derived from an EMBL/GenBank/DDBJ whole genome shotgun (WGS) entry which is preliminary data.</text>
</comment>
<dbReference type="InterPro" id="IPR003660">
    <property type="entry name" value="HAMP_dom"/>
</dbReference>
<dbReference type="EC" id="2.7.13.3" evidence="3"/>
<evidence type="ECO:0000256" key="12">
    <source>
        <dbReference type="SAM" id="Phobius"/>
    </source>
</evidence>
<dbReference type="InterPro" id="IPR010559">
    <property type="entry name" value="Sig_transdc_His_kin_internal"/>
</dbReference>
<feature type="domain" description="Histidine kinase" evidence="13">
    <location>
        <begin position="490"/>
        <end position="600"/>
    </location>
</feature>
<dbReference type="Gene3D" id="3.30.565.10">
    <property type="entry name" value="Histidine kinase-like ATPase, C-terminal domain"/>
    <property type="match status" value="1"/>
</dbReference>
<organism evidence="15 16">
    <name type="scientific">Ruminiclostridium cellobioparum subsp. termitidis CT1112</name>
    <dbReference type="NCBI Taxonomy" id="1195236"/>
    <lineage>
        <taxon>Bacteria</taxon>
        <taxon>Bacillati</taxon>
        <taxon>Bacillota</taxon>
        <taxon>Clostridia</taxon>
        <taxon>Eubacteriales</taxon>
        <taxon>Oscillospiraceae</taxon>
        <taxon>Ruminiclostridium</taxon>
    </lineage>
</organism>
<dbReference type="Gene3D" id="6.10.340.10">
    <property type="match status" value="1"/>
</dbReference>
<keyword evidence="7 12" id="KW-0812">Transmembrane</keyword>
<gene>
    <name evidence="15" type="ORF">CTER_5488</name>
</gene>
<evidence type="ECO:0000313" key="16">
    <source>
        <dbReference type="Proteomes" id="UP000014155"/>
    </source>
</evidence>
<dbReference type="InterPro" id="IPR003594">
    <property type="entry name" value="HATPase_dom"/>
</dbReference>
<dbReference type="STRING" id="1195236.CTER_5488"/>
<comment type="catalytic activity">
    <reaction evidence="1">
        <text>ATP + protein L-histidine = ADP + protein N-phospho-L-histidine.</text>
        <dbReference type="EC" id="2.7.13.3"/>
    </reaction>
</comment>
<dbReference type="Pfam" id="PF06580">
    <property type="entry name" value="His_kinase"/>
    <property type="match status" value="1"/>
</dbReference>
<accession>S0FP14</accession>
<evidence type="ECO:0000256" key="1">
    <source>
        <dbReference type="ARBA" id="ARBA00000085"/>
    </source>
</evidence>
<comment type="subcellular location">
    <subcellularLocation>
        <location evidence="2">Cell membrane</location>
        <topology evidence="2">Multi-pass membrane protein</topology>
    </subcellularLocation>
</comment>
<dbReference type="Pfam" id="PF00672">
    <property type="entry name" value="HAMP"/>
    <property type="match status" value="1"/>
</dbReference>
<dbReference type="GO" id="GO:0005886">
    <property type="term" value="C:plasma membrane"/>
    <property type="evidence" value="ECO:0007669"/>
    <property type="project" value="UniProtKB-SubCell"/>
</dbReference>
<dbReference type="SUPFAM" id="SSF55874">
    <property type="entry name" value="ATPase domain of HSP90 chaperone/DNA topoisomerase II/histidine kinase"/>
    <property type="match status" value="1"/>
</dbReference>
<keyword evidence="6 15" id="KW-0808">Transferase</keyword>
<dbReference type="InterPro" id="IPR005467">
    <property type="entry name" value="His_kinase_dom"/>
</dbReference>
<reference evidence="15 16" key="1">
    <citation type="journal article" date="2013" name="Genome Announc.">
        <title>Draft Genome Sequence of the Cellulolytic, Mesophilic, Anaerobic Bacterium Clostridium termitidis Strain CT1112 (DSM 5398).</title>
        <authorList>
            <person name="Lal S."/>
            <person name="Ramachandran U."/>
            <person name="Zhang X."/>
            <person name="Munir R."/>
            <person name="Sparling R."/>
            <person name="Levin D.B."/>
        </authorList>
    </citation>
    <scope>NUCLEOTIDE SEQUENCE [LARGE SCALE GENOMIC DNA]</scope>
    <source>
        <strain evidence="15 16">CT1112</strain>
    </source>
</reference>
<evidence type="ECO:0000256" key="6">
    <source>
        <dbReference type="ARBA" id="ARBA00022679"/>
    </source>
</evidence>
<protein>
    <recommendedName>
        <fullName evidence="3">histidine kinase</fullName>
        <ecNumber evidence="3">2.7.13.3</ecNumber>
    </recommendedName>
</protein>
<dbReference type="RefSeq" id="WP_004623131.1">
    <property type="nucleotide sequence ID" value="NZ_AORV01000009.1"/>
</dbReference>
<evidence type="ECO:0000256" key="5">
    <source>
        <dbReference type="ARBA" id="ARBA00022553"/>
    </source>
</evidence>
<evidence type="ECO:0000313" key="15">
    <source>
        <dbReference type="EMBL" id="EMS73970.1"/>
    </source>
</evidence>
<evidence type="ECO:0000256" key="11">
    <source>
        <dbReference type="ARBA" id="ARBA00023136"/>
    </source>
</evidence>
<dbReference type="InterPro" id="IPR050640">
    <property type="entry name" value="Bact_2-comp_sensor_kinase"/>
</dbReference>
<evidence type="ECO:0000256" key="8">
    <source>
        <dbReference type="ARBA" id="ARBA00022777"/>
    </source>
</evidence>
<feature type="transmembrane region" description="Helical" evidence="12">
    <location>
        <begin position="309"/>
        <end position="333"/>
    </location>
</feature>
<keyword evidence="10" id="KW-0902">Two-component regulatory system</keyword>
<keyword evidence="11 12" id="KW-0472">Membrane</keyword>
<keyword evidence="5" id="KW-0597">Phosphoprotein</keyword>
<dbReference type="SMART" id="SM00304">
    <property type="entry name" value="HAMP"/>
    <property type="match status" value="1"/>
</dbReference>
<feature type="domain" description="HAMP" evidence="14">
    <location>
        <begin position="331"/>
        <end position="383"/>
    </location>
</feature>
<dbReference type="Proteomes" id="UP000014155">
    <property type="component" value="Unassembled WGS sequence"/>
</dbReference>
<dbReference type="SMART" id="SM00387">
    <property type="entry name" value="HATPase_c"/>
    <property type="match status" value="1"/>
</dbReference>
<dbReference type="GO" id="GO:0000155">
    <property type="term" value="F:phosphorelay sensor kinase activity"/>
    <property type="evidence" value="ECO:0007669"/>
    <property type="project" value="InterPro"/>
</dbReference>
<dbReference type="EMBL" id="AORV01000009">
    <property type="protein sequence ID" value="EMS73970.1"/>
    <property type="molecule type" value="Genomic_DNA"/>
</dbReference>
<dbReference type="Pfam" id="PF02743">
    <property type="entry name" value="dCache_1"/>
    <property type="match status" value="1"/>
</dbReference>
<dbReference type="PROSITE" id="PS50885">
    <property type="entry name" value="HAMP"/>
    <property type="match status" value="1"/>
</dbReference>
<name>S0FP14_RUMCE</name>
<sequence>MKIWPKYFTLNRIRQKLKDTSIKNKLLFTYLSVVIILSVILGMVSYNISSKTVIRQTEDYANLVITQISKDIDSYIEKFERLTYTAYSNFSVQQILSTHHEATFAEKLDNRDIIGQFILGLSVIDTNIDGVYIYSKYDDLFYGNLTSALSPTYDFKKEDWYGRVTGGKVRNLLVSPHVEKKYTNTGRKMNFSYIRRLTDISNGDYIGFINIDINVQAIQNIVGGTGEKISGRMLILNEDNRVIYISPENIRVEGTEKLKEGMLMDIDAKLSQLRAENVVITSKSQKTGWNVVFISPISQISDQVKKIRMYTLITAIFCVLLLSLISNFIAMGISRPIKRLKRTIMDVENGDLDAAVEIESNDEIGQLSKSFNKMVKNIKKLIKEVYEIQLKKKEVELNALQSQINPHFMYNTLESANMMAILAGNFDISDLLTSFANILRFNLDNKNSSISLDKEIKYVMDYVNIQKIRYKDKLNVVLFTNIDVKSHVILKLIIQPIVENAICHGIAQKGTDGHIRIIINKEDENIRIIIEDDGVGMTEQRLEDVHKSLEKEESLSKEGSIGLNNINERIKLYYGEQYGLKLSSRLGKGTAVELVIPAKPIKRMET</sequence>
<proteinExistence type="predicted"/>
<feature type="transmembrane region" description="Helical" evidence="12">
    <location>
        <begin position="26"/>
        <end position="46"/>
    </location>
</feature>
<evidence type="ECO:0000256" key="2">
    <source>
        <dbReference type="ARBA" id="ARBA00004651"/>
    </source>
</evidence>
<dbReference type="Pfam" id="PF02518">
    <property type="entry name" value="HATPase_c"/>
    <property type="match status" value="1"/>
</dbReference>
<keyword evidence="4" id="KW-1003">Cell membrane</keyword>
<evidence type="ECO:0000259" key="13">
    <source>
        <dbReference type="PROSITE" id="PS50109"/>
    </source>
</evidence>
<keyword evidence="9 12" id="KW-1133">Transmembrane helix</keyword>
<evidence type="ECO:0000256" key="10">
    <source>
        <dbReference type="ARBA" id="ARBA00023012"/>
    </source>
</evidence>
<dbReference type="InterPro" id="IPR033479">
    <property type="entry name" value="dCache_1"/>
</dbReference>
<keyword evidence="16" id="KW-1185">Reference proteome</keyword>
<evidence type="ECO:0000256" key="4">
    <source>
        <dbReference type="ARBA" id="ARBA00022475"/>
    </source>
</evidence>
<dbReference type="eggNOG" id="COG2972">
    <property type="taxonomic scope" value="Bacteria"/>
</dbReference>
<keyword evidence="8 15" id="KW-0418">Kinase</keyword>
<dbReference type="PROSITE" id="PS50109">
    <property type="entry name" value="HIS_KIN"/>
    <property type="match status" value="1"/>
</dbReference>
<dbReference type="PANTHER" id="PTHR34220">
    <property type="entry name" value="SENSOR HISTIDINE KINASE YPDA"/>
    <property type="match status" value="1"/>
</dbReference>
<dbReference type="InterPro" id="IPR036890">
    <property type="entry name" value="HATPase_C_sf"/>
</dbReference>
<evidence type="ECO:0000256" key="9">
    <source>
        <dbReference type="ARBA" id="ARBA00022989"/>
    </source>
</evidence>
<dbReference type="PANTHER" id="PTHR34220:SF7">
    <property type="entry name" value="SENSOR HISTIDINE KINASE YPDA"/>
    <property type="match status" value="1"/>
</dbReference>
<dbReference type="AlphaFoldDB" id="S0FP14"/>
<evidence type="ECO:0000259" key="14">
    <source>
        <dbReference type="PROSITE" id="PS50885"/>
    </source>
</evidence>
<dbReference type="Gene3D" id="3.30.450.20">
    <property type="entry name" value="PAS domain"/>
    <property type="match status" value="2"/>
</dbReference>
<evidence type="ECO:0000256" key="7">
    <source>
        <dbReference type="ARBA" id="ARBA00022692"/>
    </source>
</evidence>
<evidence type="ECO:0000256" key="3">
    <source>
        <dbReference type="ARBA" id="ARBA00012438"/>
    </source>
</evidence>